<dbReference type="OrthoDB" id="194386at2759"/>
<reference evidence="1 4" key="2">
    <citation type="submission" date="2018-06" db="EMBL/GenBank/DDBJ databases">
        <title>Population genomics shows no distinction between pathogenic Candida krusei and environmental Pichia kudriavzevii: One species, four names.</title>
        <authorList>
            <person name="Douglass A.P."/>
            <person name="Offei B."/>
            <person name="Braun-Galleani S."/>
            <person name="Coughlan A.Y."/>
            <person name="Martos A."/>
            <person name="Ortiz-Merino R.A."/>
            <person name="Byrne K.P."/>
            <person name="Wolfe K.H."/>
        </authorList>
    </citation>
    <scope>NUCLEOTIDE SEQUENCE [LARGE SCALE GENOMIC DNA]</scope>
    <source>
        <strain evidence="1 4">CBS573</strain>
    </source>
</reference>
<dbReference type="RefSeq" id="XP_029323333.1">
    <property type="nucleotide sequence ID" value="XM_029467473.1"/>
</dbReference>
<evidence type="ECO:0000313" key="2">
    <source>
        <dbReference type="EMBL" id="OUT22819.1"/>
    </source>
</evidence>
<dbReference type="VEuPathDB" id="FungiDB:C5L36_0D05830"/>
<dbReference type="Proteomes" id="UP000249293">
    <property type="component" value="Chromosome 4"/>
</dbReference>
<protein>
    <recommendedName>
        <fullName evidence="5">Protein-lysine N-methyltransferase EFM3</fullName>
    </recommendedName>
</protein>
<dbReference type="Proteomes" id="UP000195871">
    <property type="component" value="Unassembled WGS sequence"/>
</dbReference>
<dbReference type="Gene3D" id="3.40.50.150">
    <property type="entry name" value="Vaccinia Virus protein VP39"/>
    <property type="match status" value="1"/>
</dbReference>
<dbReference type="EMBL" id="CP028776">
    <property type="protein sequence ID" value="AWU77857.1"/>
    <property type="molecule type" value="Genomic_DNA"/>
</dbReference>
<proteinExistence type="predicted"/>
<dbReference type="PANTHER" id="PTHR14614:SF130">
    <property type="entry name" value="PROTEIN-LYSINE N-METHYLTRANSFERASE EEF2KMT"/>
    <property type="match status" value="1"/>
</dbReference>
<evidence type="ECO:0000313" key="3">
    <source>
        <dbReference type="Proteomes" id="UP000195871"/>
    </source>
</evidence>
<dbReference type="PANTHER" id="PTHR14614">
    <property type="entry name" value="HEPATOCELLULAR CARCINOMA-ASSOCIATED ANTIGEN"/>
    <property type="match status" value="1"/>
</dbReference>
<name>A0A1Z8JQH8_PICKU</name>
<dbReference type="Pfam" id="PF10294">
    <property type="entry name" value="Methyltransf_16"/>
    <property type="match status" value="1"/>
</dbReference>
<gene>
    <name evidence="1" type="ORF">C5L36_0D05830</name>
    <name evidence="2" type="ORF">CAS74_002564</name>
</gene>
<keyword evidence="4" id="KW-1185">Reference proteome</keyword>
<organism evidence="2 3">
    <name type="scientific">Pichia kudriavzevii</name>
    <name type="common">Yeast</name>
    <name type="synonym">Issatchenkia orientalis</name>
    <dbReference type="NCBI Taxonomy" id="4909"/>
    <lineage>
        <taxon>Eukaryota</taxon>
        <taxon>Fungi</taxon>
        <taxon>Dikarya</taxon>
        <taxon>Ascomycota</taxon>
        <taxon>Saccharomycotina</taxon>
        <taxon>Pichiomycetes</taxon>
        <taxon>Pichiales</taxon>
        <taxon>Pichiaceae</taxon>
        <taxon>Pichia</taxon>
    </lineage>
</organism>
<sequence length="309" mass="34996">MTLSDFKVAIKKRVVLNALSTPGLECSTQAEQDDILKTLIEISKTNQYYSMCVLKKLISFLETSEVEINEDYYEYLMEWLNSQPLKPTDTDIIIYTLTHDFEIRIRESPNIISGLGTTGLRTWEASIFLAQYFCVNKILTGDLLELGCGTGLVSASLLKDQHVKNYGKMFVTDGDSQLLETVKENLILNGINHDENNFEIRRLFWGEDELPSSVQTIVAADVTYDSSIIPNLLRVVREGFNQNVKDVYLAATRRNEDTLAVWEQGLNDGEAAHLWSWTVASSTKEGDNVLLYGAHTPRIDIYHLQKIQS</sequence>
<dbReference type="STRING" id="4909.A0A1Z8JQH8"/>
<dbReference type="EMBL" id="NHMM01000003">
    <property type="protein sequence ID" value="OUT22819.1"/>
    <property type="molecule type" value="Genomic_DNA"/>
</dbReference>
<dbReference type="InterPro" id="IPR029063">
    <property type="entry name" value="SAM-dependent_MTases_sf"/>
</dbReference>
<dbReference type="InterPro" id="IPR019410">
    <property type="entry name" value="Methyltransf_16"/>
</dbReference>
<reference evidence="2 3" key="1">
    <citation type="submission" date="2017-05" db="EMBL/GenBank/DDBJ databases">
        <title>The Genome Sequence of Candida krusei Ckrusei653.</title>
        <authorList>
            <person name="Cuomo C."/>
            <person name="Forche A."/>
            <person name="Young S."/>
            <person name="Abouelleil A."/>
            <person name="Cao P."/>
            <person name="Chapman S."/>
            <person name="Cusick C."/>
            <person name="Shea T."/>
            <person name="Nusbaum C."/>
            <person name="Birren B."/>
        </authorList>
    </citation>
    <scope>NUCLEOTIDE SEQUENCE [LARGE SCALE GENOMIC DNA]</scope>
    <source>
        <strain evidence="2 3">Ckrusei653</strain>
    </source>
</reference>
<dbReference type="GeneID" id="40385685"/>
<evidence type="ECO:0000313" key="4">
    <source>
        <dbReference type="Proteomes" id="UP000249293"/>
    </source>
</evidence>
<accession>A0A1Z8JQH8</accession>
<evidence type="ECO:0000313" key="1">
    <source>
        <dbReference type="EMBL" id="AWU77857.1"/>
    </source>
</evidence>
<evidence type="ECO:0008006" key="5">
    <source>
        <dbReference type="Google" id="ProtNLM"/>
    </source>
</evidence>
<dbReference type="KEGG" id="pkz:C5L36_0D05830"/>
<dbReference type="GO" id="GO:0005737">
    <property type="term" value="C:cytoplasm"/>
    <property type="evidence" value="ECO:0007669"/>
    <property type="project" value="TreeGrafter"/>
</dbReference>
<dbReference type="AlphaFoldDB" id="A0A1Z8JQH8"/>
<dbReference type="SUPFAM" id="SSF53335">
    <property type="entry name" value="S-adenosyl-L-methionine-dependent methyltransferases"/>
    <property type="match status" value="1"/>
</dbReference>
<dbReference type="GO" id="GO:0008757">
    <property type="term" value="F:S-adenosylmethionine-dependent methyltransferase activity"/>
    <property type="evidence" value="ECO:0007669"/>
    <property type="project" value="UniProtKB-ARBA"/>
</dbReference>